<gene>
    <name evidence="1" type="ORF">GCM10009849_36220</name>
</gene>
<dbReference type="PANTHER" id="PTHR34301:SF8">
    <property type="entry name" value="ATPASE DOMAIN-CONTAINING PROTEIN"/>
    <property type="match status" value="1"/>
</dbReference>
<sequence length="528" mass="59199">MRRREMSTSPISSGWRAGAIKPPSNDNLRGHILALEARFPVVRQHRKALAELGSQMVHAQKCSVSGLQNCSLSLVRFSGAIEAAFGLTREVMFFYSPYADLQIRELEAAKSAIRQLKRDVTPDIVFVWSPDPRARQKLDDWSQGGFLAIPLSSIDETDPVSLVSLLRDYIYARDLFYESTPVRGDRFFGRRQLMQALRDDVKNQRVAGLFGLRKAGKTSVLSQLTDDVSSENRVVILRDLESLPSPPTDPIPSLIKDLRVDIIEALKNRNLPYGAVSQLNEGSDISDFRRSMQSVLRALEKRGVSIVLLLDEIEYLTPSDRIDISEGDMTSVSQFLGALRSLVQENSNFTFMLSGLTSAIVENGRLFGRPNPLFSWAKTHFLAPFDRDEADELATSIGGRMGIQIESAALESFFEATGGHAFLYRSLASAVVQQLPVDVFQRRISRPDVLRTIDDWKRTVAGNINEMMNYVRRYYPIEALMLEILIETPNEFGEIANDNPLELQHLLSLGLVEKEGQEYQAATVLSLL</sequence>
<evidence type="ECO:0000313" key="1">
    <source>
        <dbReference type="EMBL" id="GAA2203515.1"/>
    </source>
</evidence>
<dbReference type="PANTHER" id="PTHR34301">
    <property type="entry name" value="DNA-BINDING PROTEIN-RELATED"/>
    <property type="match status" value="1"/>
</dbReference>
<dbReference type="Gene3D" id="3.40.50.300">
    <property type="entry name" value="P-loop containing nucleotide triphosphate hydrolases"/>
    <property type="match status" value="1"/>
</dbReference>
<keyword evidence="2" id="KW-1185">Reference proteome</keyword>
<proteinExistence type="predicted"/>
<comment type="caution">
    <text evidence="1">The sequence shown here is derived from an EMBL/GenBank/DDBJ whole genome shotgun (WGS) entry which is preliminary data.</text>
</comment>
<protein>
    <recommendedName>
        <fullName evidence="3">ATP-binding protein</fullName>
    </recommendedName>
</protein>
<evidence type="ECO:0008006" key="3">
    <source>
        <dbReference type="Google" id="ProtNLM"/>
    </source>
</evidence>
<dbReference type="EMBL" id="BAAAQW010000014">
    <property type="protein sequence ID" value="GAA2203515.1"/>
    <property type="molecule type" value="Genomic_DNA"/>
</dbReference>
<name>A0ABN3C358_9MICC</name>
<reference evidence="1 2" key="1">
    <citation type="journal article" date="2019" name="Int. J. Syst. Evol. Microbiol.">
        <title>The Global Catalogue of Microorganisms (GCM) 10K type strain sequencing project: providing services to taxonomists for standard genome sequencing and annotation.</title>
        <authorList>
            <consortium name="The Broad Institute Genomics Platform"/>
            <consortium name="The Broad Institute Genome Sequencing Center for Infectious Disease"/>
            <person name="Wu L."/>
            <person name="Ma J."/>
        </authorList>
    </citation>
    <scope>NUCLEOTIDE SEQUENCE [LARGE SCALE GENOMIC DNA]</scope>
    <source>
        <strain evidence="1 2">JCM 16034</strain>
    </source>
</reference>
<organism evidence="1 2">
    <name type="scientific">Sinomonas flava</name>
    <dbReference type="NCBI Taxonomy" id="496857"/>
    <lineage>
        <taxon>Bacteria</taxon>
        <taxon>Bacillati</taxon>
        <taxon>Actinomycetota</taxon>
        <taxon>Actinomycetes</taxon>
        <taxon>Micrococcales</taxon>
        <taxon>Micrococcaceae</taxon>
        <taxon>Sinomonas</taxon>
    </lineage>
</organism>
<dbReference type="Proteomes" id="UP001500432">
    <property type="component" value="Unassembled WGS sequence"/>
</dbReference>
<dbReference type="SUPFAM" id="SSF52540">
    <property type="entry name" value="P-loop containing nucleoside triphosphate hydrolases"/>
    <property type="match status" value="1"/>
</dbReference>
<accession>A0ABN3C358</accession>
<evidence type="ECO:0000313" key="2">
    <source>
        <dbReference type="Proteomes" id="UP001500432"/>
    </source>
</evidence>
<dbReference type="InterPro" id="IPR027417">
    <property type="entry name" value="P-loop_NTPase"/>
</dbReference>